<keyword evidence="2 3" id="KW-0732">Signal</keyword>
<dbReference type="EMBL" id="BLLL01000013">
    <property type="protein sequence ID" value="GFH63366.1"/>
    <property type="molecule type" value="Genomic_DNA"/>
</dbReference>
<evidence type="ECO:0000256" key="2">
    <source>
        <dbReference type="ARBA" id="ARBA00022729"/>
    </source>
</evidence>
<organism evidence="4 5">
    <name type="scientific">Candidatus Desulfovibrio kirbyi</name>
    <dbReference type="NCBI Taxonomy" id="2696086"/>
    <lineage>
        <taxon>Bacteria</taxon>
        <taxon>Pseudomonadati</taxon>
        <taxon>Thermodesulfobacteriota</taxon>
        <taxon>Desulfovibrionia</taxon>
        <taxon>Desulfovibrionales</taxon>
        <taxon>Desulfovibrionaceae</taxon>
        <taxon>Desulfovibrio</taxon>
    </lineage>
</organism>
<accession>A0A6L2R762</accession>
<name>A0A6L2R762_9BACT</name>
<evidence type="ECO:0000256" key="1">
    <source>
        <dbReference type="ARBA" id="ARBA00006135"/>
    </source>
</evidence>
<proteinExistence type="inferred from homology"/>
<dbReference type="Pfam" id="PF03524">
    <property type="entry name" value="CagX"/>
    <property type="match status" value="1"/>
</dbReference>
<dbReference type="InterPro" id="IPR010258">
    <property type="entry name" value="Conjugal_tfr_TrbG/VirB9/CagX"/>
</dbReference>
<dbReference type="NCBIfam" id="TIGR02775">
    <property type="entry name" value="TrbG_Ti"/>
    <property type="match status" value="1"/>
</dbReference>
<dbReference type="InterPro" id="IPR038161">
    <property type="entry name" value="VirB9/CagX/TrbG_C_sf"/>
</dbReference>
<feature type="signal peptide" evidence="3">
    <location>
        <begin position="1"/>
        <end position="24"/>
    </location>
</feature>
<dbReference type="Gene3D" id="2.60.40.2500">
    <property type="match status" value="1"/>
</dbReference>
<dbReference type="AlphaFoldDB" id="A0A6L2R762"/>
<feature type="chain" id="PRO_5027062428" evidence="3">
    <location>
        <begin position="25"/>
        <end position="310"/>
    </location>
</feature>
<evidence type="ECO:0000313" key="4">
    <source>
        <dbReference type="EMBL" id="GFH63366.1"/>
    </source>
</evidence>
<dbReference type="CDD" id="cd06911">
    <property type="entry name" value="VirB9_CagX_TrbG"/>
    <property type="match status" value="1"/>
</dbReference>
<protein>
    <submittedName>
        <fullName evidence="4">Putative type IV secretion system component virB9</fullName>
    </submittedName>
</protein>
<gene>
    <name evidence="4" type="ORF">ZNDK_1137</name>
</gene>
<sequence length="310" mass="33882">MRYGMKTLLFCALALCLSVVPAFAATPDVPAGWPPSVGDIKSPVLSEIDYLSPKAVPLNEQEKKALQLSSDWSRRNIDPVLSDGGKILFVHGASLPTIVAAPMQVSDVELQSGETVHEIVVGDSARWMVDSGTAGSGPGASVHLFIKPVDAGLESSAVVTTDRRVYHLRLVSQRSGHTPYVGFMYSDDLRRNSAEQKAREARDREWASTSLDGKTVDLSALNFNYEVKGKASWKPERIYDDGRQTFIRLPENSKSGEMPVLLVRKGKQDVLVNYRVKDSAMIVDGLFERIALVIGVGGDQEKIEIIRGAK</sequence>
<reference evidence="4 5" key="1">
    <citation type="journal article" date="2020" name="ISME J.">
        <title>Parallel Reductive Genome Evolution in Desulfovibrio Ectosymbionts Independently Acquired by Trichonympha Protists in the Termite Gut.</title>
        <authorList>
            <person name="Takeuchi M."/>
            <person name="Kuwahara H."/>
            <person name="Murakami T."/>
            <person name="Takahashi K."/>
            <person name="Kajitani R."/>
            <person name="Toyoda A."/>
            <person name="Itoh T."/>
            <person name="Ohkuma M."/>
            <person name="Hongoh Y."/>
        </authorList>
    </citation>
    <scope>NUCLEOTIDE SEQUENCE [LARGE SCALE GENOMIC DNA]</scope>
    <source>
        <strain evidence="4">ZnDsv-02</strain>
    </source>
</reference>
<dbReference type="InterPro" id="IPR014142">
    <property type="entry name" value="TrbG_Ti"/>
</dbReference>
<comment type="caution">
    <text evidence="4">The sequence shown here is derived from an EMBL/GenBank/DDBJ whole genome shotgun (WGS) entry which is preliminary data.</text>
</comment>
<dbReference type="Proteomes" id="UP000505077">
    <property type="component" value="Unassembled WGS sequence"/>
</dbReference>
<evidence type="ECO:0000313" key="5">
    <source>
        <dbReference type="Proteomes" id="UP000505077"/>
    </source>
</evidence>
<comment type="similarity">
    <text evidence="1">Belongs to the TrbG/VirB9 family.</text>
</comment>
<dbReference type="InterPro" id="IPR033645">
    <property type="entry name" value="VirB9/CagX/TrbG_C"/>
</dbReference>
<evidence type="ECO:0000256" key="3">
    <source>
        <dbReference type="SAM" id="SignalP"/>
    </source>
</evidence>